<comment type="caution">
    <text evidence="2">The sequence shown here is derived from an EMBL/GenBank/DDBJ whole genome shotgun (WGS) entry which is preliminary data.</text>
</comment>
<proteinExistence type="predicted"/>
<gene>
    <name evidence="2" type="ORF">DDE23_10560</name>
</gene>
<organism evidence="2 3">
    <name type="scientific">Pararhodobacter aggregans</name>
    <dbReference type="NCBI Taxonomy" id="404875"/>
    <lineage>
        <taxon>Bacteria</taxon>
        <taxon>Pseudomonadati</taxon>
        <taxon>Pseudomonadota</taxon>
        <taxon>Alphaproteobacteria</taxon>
        <taxon>Rhodobacterales</taxon>
        <taxon>Paracoccaceae</taxon>
        <taxon>Pararhodobacter</taxon>
    </lineage>
</organism>
<reference evidence="2 3" key="1">
    <citation type="journal article" date="2011" name="Syst. Appl. Microbiol.">
        <title>Defluviimonas denitrificans gen. nov., sp. nov., and Pararhodobacter aggregans gen. nov., sp. nov., non-phototrophic Rhodobacteraceae from the biofilter of a marine aquaculture.</title>
        <authorList>
            <person name="Foesel B.U."/>
            <person name="Drake H.L."/>
            <person name="Schramm A."/>
        </authorList>
    </citation>
    <scope>NUCLEOTIDE SEQUENCE [LARGE SCALE GENOMIC DNA]</scope>
    <source>
        <strain evidence="2 3">D1-19</strain>
    </source>
</reference>
<keyword evidence="3" id="KW-1185">Reference proteome</keyword>
<name>A0A2T7URM8_9RHOB</name>
<dbReference type="Proteomes" id="UP000244810">
    <property type="component" value="Unassembled WGS sequence"/>
</dbReference>
<dbReference type="OrthoDB" id="7876097at2"/>
<feature type="signal peptide" evidence="1">
    <location>
        <begin position="1"/>
        <end position="19"/>
    </location>
</feature>
<evidence type="ECO:0000313" key="2">
    <source>
        <dbReference type="EMBL" id="PVE47289.1"/>
    </source>
</evidence>
<sequence length="127" mass="13612">MRHHLLPLAALVAVLPAMASAQGLAWVSNTAICPDLRAGAAAEDVLGDSDALLLEPTGLIGMEYRCVFEPALDLDAADLSTSTHTGYCEEPGLITPQLFTFRMERQETPRVSLYDGTETATVFFACP</sequence>
<feature type="chain" id="PRO_5015487694" evidence="1">
    <location>
        <begin position="20"/>
        <end position="127"/>
    </location>
</feature>
<dbReference type="RefSeq" id="WP_107753513.1">
    <property type="nucleotide sequence ID" value="NZ_QBKF01000010.1"/>
</dbReference>
<evidence type="ECO:0000313" key="3">
    <source>
        <dbReference type="Proteomes" id="UP000244810"/>
    </source>
</evidence>
<dbReference type="AlphaFoldDB" id="A0A2T7URM8"/>
<accession>A0A2T7URM8</accession>
<evidence type="ECO:0000256" key="1">
    <source>
        <dbReference type="SAM" id="SignalP"/>
    </source>
</evidence>
<protein>
    <submittedName>
        <fullName evidence="2">Uncharacterized protein</fullName>
    </submittedName>
</protein>
<dbReference type="EMBL" id="QDDR01000005">
    <property type="protein sequence ID" value="PVE47289.1"/>
    <property type="molecule type" value="Genomic_DNA"/>
</dbReference>
<keyword evidence="1" id="KW-0732">Signal</keyword>